<dbReference type="InterPro" id="IPR020164">
    <property type="entry name" value="Cyt_c_Oxase_assmbl_COX16"/>
</dbReference>
<evidence type="ECO:0000256" key="1">
    <source>
        <dbReference type="ARBA" id="ARBA00002490"/>
    </source>
</evidence>
<evidence type="ECO:0000256" key="11">
    <source>
        <dbReference type="SAM" id="Phobius"/>
    </source>
</evidence>
<dbReference type="FunCoup" id="A0A1D2VG87">
    <property type="interactions" value="133"/>
</dbReference>
<evidence type="ECO:0000256" key="8">
    <source>
        <dbReference type="ARBA" id="ARBA00022989"/>
    </source>
</evidence>
<dbReference type="RefSeq" id="XP_020046988.1">
    <property type="nucleotide sequence ID" value="XM_020190605.1"/>
</dbReference>
<keyword evidence="9" id="KW-0496">Mitochondrion</keyword>
<dbReference type="Pfam" id="PF14138">
    <property type="entry name" value="COX16"/>
    <property type="match status" value="1"/>
</dbReference>
<accession>A0A1D2VG87</accession>
<comment type="function">
    <text evidence="1">Required for the assembly of the mitochondrial respiratory chain complex IV (CIV), also known as cytochrome c oxidase. May participate in merging the COX1 and COX2 assembly lines.</text>
</comment>
<sequence length="119" mass="14250">MGAFGAKTFRSKSQQLKHEKSFIGKYQSQLKKRPFIFLGLPFFGLVLYGNYILEDLLKVKFERADRRAQEFSEHDLEKLTKQRRKVDIKEEYYKLQGLGEQDWEPVRVKRFKGESENVW</sequence>
<evidence type="ECO:0000256" key="10">
    <source>
        <dbReference type="ARBA" id="ARBA00023136"/>
    </source>
</evidence>
<evidence type="ECO:0000313" key="12">
    <source>
        <dbReference type="EMBL" id="ODV60681.1"/>
    </source>
</evidence>
<evidence type="ECO:0000256" key="7">
    <source>
        <dbReference type="ARBA" id="ARBA00022792"/>
    </source>
</evidence>
<dbReference type="PANTHER" id="PTHR17130">
    <property type="entry name" value="MITOCHONDRIAL OUTER MEMBRANE PROTEIN 25"/>
    <property type="match status" value="1"/>
</dbReference>
<evidence type="ECO:0000256" key="6">
    <source>
        <dbReference type="ARBA" id="ARBA00022692"/>
    </source>
</evidence>
<evidence type="ECO:0000256" key="4">
    <source>
        <dbReference type="ARBA" id="ARBA00015368"/>
    </source>
</evidence>
<keyword evidence="10 11" id="KW-0472">Membrane</keyword>
<gene>
    <name evidence="12" type="ORF">ASCRUDRAFT_35422</name>
</gene>
<dbReference type="GO" id="GO:0005743">
    <property type="term" value="C:mitochondrial inner membrane"/>
    <property type="evidence" value="ECO:0007669"/>
    <property type="project" value="UniProtKB-SubCell"/>
</dbReference>
<dbReference type="InParanoid" id="A0A1D2VG87"/>
<proteinExistence type="inferred from homology"/>
<comment type="subcellular location">
    <subcellularLocation>
        <location evidence="2">Mitochondrion inner membrane</location>
        <topology evidence="2">Single-pass membrane protein</topology>
    </subcellularLocation>
</comment>
<feature type="transmembrane region" description="Helical" evidence="11">
    <location>
        <begin position="35"/>
        <end position="53"/>
    </location>
</feature>
<dbReference type="GO" id="GO:0033617">
    <property type="term" value="P:mitochondrial respiratory chain complex IV assembly"/>
    <property type="evidence" value="ECO:0007669"/>
    <property type="project" value="EnsemblFungi"/>
</dbReference>
<evidence type="ECO:0000256" key="3">
    <source>
        <dbReference type="ARBA" id="ARBA00008370"/>
    </source>
</evidence>
<dbReference type="GeneID" id="30964241"/>
<keyword evidence="13" id="KW-1185">Reference proteome</keyword>
<dbReference type="OrthoDB" id="5516033at2759"/>
<comment type="similarity">
    <text evidence="3">Belongs to the COX16 family.</text>
</comment>
<dbReference type="PANTHER" id="PTHR17130:SF14">
    <property type="entry name" value="CYTOCHROME C OXIDASE ASSEMBLY PROTEIN COX16 HOMOLOG, MITOCHONDRIAL"/>
    <property type="match status" value="1"/>
</dbReference>
<evidence type="ECO:0000256" key="2">
    <source>
        <dbReference type="ARBA" id="ARBA00004434"/>
    </source>
</evidence>
<evidence type="ECO:0000256" key="5">
    <source>
        <dbReference type="ARBA" id="ARBA00019222"/>
    </source>
</evidence>
<reference evidence="13" key="1">
    <citation type="submission" date="2016-05" db="EMBL/GenBank/DDBJ databases">
        <title>Comparative genomics of biotechnologically important yeasts.</title>
        <authorList>
            <consortium name="DOE Joint Genome Institute"/>
            <person name="Riley R."/>
            <person name="Haridas S."/>
            <person name="Wolfe K.H."/>
            <person name="Lopes M.R."/>
            <person name="Hittinger C.T."/>
            <person name="Goker M."/>
            <person name="Salamov A."/>
            <person name="Wisecaver J."/>
            <person name="Long T.M."/>
            <person name="Aerts A.L."/>
            <person name="Barry K."/>
            <person name="Choi C."/>
            <person name="Clum A."/>
            <person name="Coughlan A.Y."/>
            <person name="Deshpande S."/>
            <person name="Douglass A.P."/>
            <person name="Hanson S.J."/>
            <person name="Klenk H.-P."/>
            <person name="Labutti K."/>
            <person name="Lapidus A."/>
            <person name="Lindquist E."/>
            <person name="Lipzen A."/>
            <person name="Meier-Kolthoff J.P."/>
            <person name="Ohm R.A."/>
            <person name="Otillar R.P."/>
            <person name="Pangilinan J."/>
            <person name="Peng Y."/>
            <person name="Rokas A."/>
            <person name="Rosa C.A."/>
            <person name="Scheuner C."/>
            <person name="Sibirny A.A."/>
            <person name="Slot J.C."/>
            <person name="Stielow J.B."/>
            <person name="Sun H."/>
            <person name="Kurtzman C.P."/>
            <person name="Blackwell M."/>
            <person name="Grigoriev I.V."/>
            <person name="Jeffries T.W."/>
        </authorList>
    </citation>
    <scope>NUCLEOTIDE SEQUENCE [LARGE SCALE GENOMIC DNA]</scope>
    <source>
        <strain evidence="13">DSM 1968</strain>
    </source>
</reference>
<dbReference type="Proteomes" id="UP000095038">
    <property type="component" value="Unassembled WGS sequence"/>
</dbReference>
<evidence type="ECO:0000256" key="9">
    <source>
        <dbReference type="ARBA" id="ARBA00023128"/>
    </source>
</evidence>
<dbReference type="STRING" id="1344418.A0A1D2VG87"/>
<keyword evidence="6 11" id="KW-0812">Transmembrane</keyword>
<keyword evidence="7" id="KW-0999">Mitochondrion inner membrane</keyword>
<protein>
    <recommendedName>
        <fullName evidence="4">Cytochrome c oxidase assembly protein COX16, mitochondrial</fullName>
    </recommendedName>
    <alternativeName>
        <fullName evidence="5">Cytochrome c oxidase assembly protein cox16, mitochondrial</fullName>
    </alternativeName>
</protein>
<evidence type="ECO:0000313" key="13">
    <source>
        <dbReference type="Proteomes" id="UP000095038"/>
    </source>
</evidence>
<keyword evidence="8 11" id="KW-1133">Transmembrane helix</keyword>
<dbReference type="EMBL" id="KV454481">
    <property type="protein sequence ID" value="ODV60681.1"/>
    <property type="molecule type" value="Genomic_DNA"/>
</dbReference>
<dbReference type="AlphaFoldDB" id="A0A1D2VG87"/>
<organism evidence="12 13">
    <name type="scientific">Ascoidea rubescens DSM 1968</name>
    <dbReference type="NCBI Taxonomy" id="1344418"/>
    <lineage>
        <taxon>Eukaryota</taxon>
        <taxon>Fungi</taxon>
        <taxon>Dikarya</taxon>
        <taxon>Ascomycota</taxon>
        <taxon>Saccharomycotina</taxon>
        <taxon>Saccharomycetes</taxon>
        <taxon>Ascoideaceae</taxon>
        <taxon>Ascoidea</taxon>
    </lineage>
</organism>
<name>A0A1D2VG87_9ASCO</name>